<protein>
    <submittedName>
        <fullName evidence="2">Uncharacterized protein</fullName>
    </submittedName>
</protein>
<feature type="compositionally biased region" description="Basic residues" evidence="1">
    <location>
        <begin position="160"/>
        <end position="174"/>
    </location>
</feature>
<sequence length="213" mass="24994">MYNVQLTNKTNMIDLKKDLDGKQGIKDFSLMEKYAEVAKIGDRFHLYGGSDRFFGLMKQEVYTVTNVKGFIIHYKRYGGKKIRQIDMSRHDYRVLLIPENTYQDLDFYRADQVKIKELTYKEQVVCFSLVCVPLRYQKHLLLTEKPQQGTFTALPMGKKEKPKKQRKGQLKNPKRVTCLLMRKKIPDQKNQKHPKKAKYSLNNPTALPRQFGG</sequence>
<proteinExistence type="predicted"/>
<organism evidence="2 3">
    <name type="scientific">Streblomastix strix</name>
    <dbReference type="NCBI Taxonomy" id="222440"/>
    <lineage>
        <taxon>Eukaryota</taxon>
        <taxon>Metamonada</taxon>
        <taxon>Preaxostyla</taxon>
        <taxon>Oxymonadida</taxon>
        <taxon>Streblomastigidae</taxon>
        <taxon>Streblomastix</taxon>
    </lineage>
</organism>
<comment type="caution">
    <text evidence="2">The sequence shown here is derived from an EMBL/GenBank/DDBJ whole genome shotgun (WGS) entry which is preliminary data.</text>
</comment>
<evidence type="ECO:0000256" key="1">
    <source>
        <dbReference type="SAM" id="MobiDB-lite"/>
    </source>
</evidence>
<name>A0A5J4TX60_9EUKA</name>
<evidence type="ECO:0000313" key="3">
    <source>
        <dbReference type="Proteomes" id="UP000324800"/>
    </source>
</evidence>
<accession>A0A5J4TX60</accession>
<evidence type="ECO:0000313" key="2">
    <source>
        <dbReference type="EMBL" id="KAA6362650.1"/>
    </source>
</evidence>
<gene>
    <name evidence="2" type="ORF">EZS28_041823</name>
</gene>
<dbReference type="Proteomes" id="UP000324800">
    <property type="component" value="Unassembled WGS sequence"/>
</dbReference>
<dbReference type="AlphaFoldDB" id="A0A5J4TX60"/>
<reference evidence="2 3" key="1">
    <citation type="submission" date="2019-03" db="EMBL/GenBank/DDBJ databases">
        <title>Single cell metagenomics reveals metabolic interactions within the superorganism composed of flagellate Streblomastix strix and complex community of Bacteroidetes bacteria on its surface.</title>
        <authorList>
            <person name="Treitli S.C."/>
            <person name="Kolisko M."/>
            <person name="Husnik F."/>
            <person name="Keeling P."/>
            <person name="Hampl V."/>
        </authorList>
    </citation>
    <scope>NUCLEOTIDE SEQUENCE [LARGE SCALE GENOMIC DNA]</scope>
    <source>
        <strain evidence="2">ST1C</strain>
    </source>
</reference>
<feature type="region of interest" description="Disordered" evidence="1">
    <location>
        <begin position="152"/>
        <end position="213"/>
    </location>
</feature>
<dbReference type="EMBL" id="SNRW01023904">
    <property type="protein sequence ID" value="KAA6362650.1"/>
    <property type="molecule type" value="Genomic_DNA"/>
</dbReference>